<dbReference type="Gene3D" id="2.30.30.490">
    <property type="match status" value="1"/>
</dbReference>
<name>A0A136IKV8_9PEZI</name>
<feature type="region of interest" description="Disordered" evidence="1">
    <location>
        <begin position="303"/>
        <end position="344"/>
    </location>
</feature>
<feature type="compositionally biased region" description="Basic and acidic residues" evidence="1">
    <location>
        <begin position="313"/>
        <end position="324"/>
    </location>
</feature>
<evidence type="ECO:0000256" key="1">
    <source>
        <dbReference type="SAM" id="MobiDB-lite"/>
    </source>
</evidence>
<accession>A0A136IKV8</accession>
<protein>
    <recommendedName>
        <fullName evidence="2">BAH domain-containing protein</fullName>
    </recommendedName>
</protein>
<dbReference type="STRING" id="196109.A0A136IKV8"/>
<dbReference type="InterPro" id="IPR011011">
    <property type="entry name" value="Znf_FYVE_PHD"/>
</dbReference>
<organism evidence="3 4">
    <name type="scientific">Microdochium bolleyi</name>
    <dbReference type="NCBI Taxonomy" id="196109"/>
    <lineage>
        <taxon>Eukaryota</taxon>
        <taxon>Fungi</taxon>
        <taxon>Dikarya</taxon>
        <taxon>Ascomycota</taxon>
        <taxon>Pezizomycotina</taxon>
        <taxon>Sordariomycetes</taxon>
        <taxon>Xylariomycetidae</taxon>
        <taxon>Xylariales</taxon>
        <taxon>Microdochiaceae</taxon>
        <taxon>Microdochium</taxon>
    </lineage>
</organism>
<dbReference type="GO" id="GO:0003682">
    <property type="term" value="F:chromatin binding"/>
    <property type="evidence" value="ECO:0007669"/>
    <property type="project" value="InterPro"/>
</dbReference>
<feature type="region of interest" description="Disordered" evidence="1">
    <location>
        <begin position="368"/>
        <end position="387"/>
    </location>
</feature>
<keyword evidence="4" id="KW-1185">Reference proteome</keyword>
<dbReference type="SUPFAM" id="SSF57903">
    <property type="entry name" value="FYVE/PHD zinc finger"/>
    <property type="match status" value="1"/>
</dbReference>
<evidence type="ECO:0000259" key="2">
    <source>
        <dbReference type="PROSITE" id="PS51038"/>
    </source>
</evidence>
<proteinExistence type="predicted"/>
<evidence type="ECO:0000313" key="4">
    <source>
        <dbReference type="Proteomes" id="UP000070501"/>
    </source>
</evidence>
<feature type="domain" description="BAH" evidence="2">
    <location>
        <begin position="106"/>
        <end position="259"/>
    </location>
</feature>
<feature type="region of interest" description="Disordered" evidence="1">
    <location>
        <begin position="1"/>
        <end position="58"/>
    </location>
</feature>
<dbReference type="Proteomes" id="UP000070501">
    <property type="component" value="Unassembled WGS sequence"/>
</dbReference>
<dbReference type="OrthoDB" id="10259622at2759"/>
<dbReference type="PROSITE" id="PS51038">
    <property type="entry name" value="BAH"/>
    <property type="match status" value="1"/>
</dbReference>
<dbReference type="InParanoid" id="A0A136IKV8"/>
<dbReference type="CDD" id="cd04370">
    <property type="entry name" value="BAH"/>
    <property type="match status" value="1"/>
</dbReference>
<dbReference type="EMBL" id="KQ964278">
    <property type="protein sequence ID" value="KXJ85596.1"/>
    <property type="molecule type" value="Genomic_DNA"/>
</dbReference>
<dbReference type="PANTHER" id="PTHR46364">
    <property type="entry name" value="OS08G0421900 PROTEIN"/>
    <property type="match status" value="1"/>
</dbReference>
<evidence type="ECO:0000313" key="3">
    <source>
        <dbReference type="EMBL" id="KXJ85596.1"/>
    </source>
</evidence>
<dbReference type="AlphaFoldDB" id="A0A136IKV8"/>
<gene>
    <name evidence="3" type="ORF">Micbo1qcDRAFT_198759</name>
</gene>
<dbReference type="InterPro" id="IPR043151">
    <property type="entry name" value="BAH_sf"/>
</dbReference>
<dbReference type="InterPro" id="IPR001025">
    <property type="entry name" value="BAH_dom"/>
</dbReference>
<reference evidence="4" key="1">
    <citation type="submission" date="2016-02" db="EMBL/GenBank/DDBJ databases">
        <title>Draft genome sequence of Microdochium bolleyi, a fungal endophyte of beachgrass.</title>
        <authorList>
            <consortium name="DOE Joint Genome Institute"/>
            <person name="David A.S."/>
            <person name="May G."/>
            <person name="Haridas S."/>
            <person name="Lim J."/>
            <person name="Wang M."/>
            <person name="Labutti K."/>
            <person name="Lipzen A."/>
            <person name="Barry K."/>
            <person name="Grigoriev I.V."/>
        </authorList>
    </citation>
    <scope>NUCLEOTIDE SEQUENCE [LARGE SCALE GENOMIC DNA]</scope>
    <source>
        <strain evidence="4">J235TASD1</strain>
    </source>
</reference>
<sequence>MATARKRPRPEESTENVAECLFTVIHPDPNDKEKKTKRRRGGSEDRPAPPPKIHLQVSPFSPIGKFNAKVNTMDRHYQIAPYAKWMDMTRYNSFVLNSVKYHSEGFVFVANDNTIERQKNPGESRQPRKKSGDDWVSRILEIRAADEHHVYARVSWMYWPDELPAGMTEGKRVIKGSVTIRPPGSTVWSGLAGLLFYRQLYHGNNELIASNHMDVINVASVTASATVHHWDETNEEEVQPALYWRQAFDLRTMDLSSVEEHCRCNRPENPDKKLTRCTNEECRKWLHHDCLVHEALLRTFGRLGTTKPHKPTPVKDEQDNETGRRPLSPSEFGAAPTAEPSIGVKPEEQYTVKIANIENVLPIIKAERAGQAPEPKKKGRGRKSDAQKAEPYEGYLFVIIRSHVSPPVVEITDLREAVTGGVKEWTEPLDCLVCGQQIHY</sequence>